<name>A0ABU6US32_9FABA</name>
<evidence type="ECO:0000313" key="3">
    <source>
        <dbReference type="Proteomes" id="UP001341840"/>
    </source>
</evidence>
<dbReference type="Proteomes" id="UP001341840">
    <property type="component" value="Unassembled WGS sequence"/>
</dbReference>
<gene>
    <name evidence="2" type="ORF">PIB30_076520</name>
</gene>
<accession>A0ABU6US32</accession>
<evidence type="ECO:0000256" key="1">
    <source>
        <dbReference type="SAM" id="MobiDB-lite"/>
    </source>
</evidence>
<feature type="region of interest" description="Disordered" evidence="1">
    <location>
        <begin position="112"/>
        <end position="139"/>
    </location>
</feature>
<organism evidence="2 3">
    <name type="scientific">Stylosanthes scabra</name>
    <dbReference type="NCBI Taxonomy" id="79078"/>
    <lineage>
        <taxon>Eukaryota</taxon>
        <taxon>Viridiplantae</taxon>
        <taxon>Streptophyta</taxon>
        <taxon>Embryophyta</taxon>
        <taxon>Tracheophyta</taxon>
        <taxon>Spermatophyta</taxon>
        <taxon>Magnoliopsida</taxon>
        <taxon>eudicotyledons</taxon>
        <taxon>Gunneridae</taxon>
        <taxon>Pentapetalae</taxon>
        <taxon>rosids</taxon>
        <taxon>fabids</taxon>
        <taxon>Fabales</taxon>
        <taxon>Fabaceae</taxon>
        <taxon>Papilionoideae</taxon>
        <taxon>50 kb inversion clade</taxon>
        <taxon>dalbergioids sensu lato</taxon>
        <taxon>Dalbergieae</taxon>
        <taxon>Pterocarpus clade</taxon>
        <taxon>Stylosanthes</taxon>
    </lineage>
</organism>
<dbReference type="EMBL" id="JASCZI010121833">
    <property type="protein sequence ID" value="MED6163085.1"/>
    <property type="molecule type" value="Genomic_DNA"/>
</dbReference>
<keyword evidence="3" id="KW-1185">Reference proteome</keyword>
<comment type="caution">
    <text evidence="2">The sequence shown here is derived from an EMBL/GenBank/DDBJ whole genome shotgun (WGS) entry which is preliminary data.</text>
</comment>
<evidence type="ECO:0000313" key="2">
    <source>
        <dbReference type="EMBL" id="MED6163085.1"/>
    </source>
</evidence>
<sequence length="139" mass="14824">MPVTKLTKLIYENCDKKRPAFLGCLKTNLQAGSSSQAAPPATPSAAPTSAATATPAPAPTPAPQHAQDDYYPPHGIDTQASSKHQVTPMHGLGVIQGLKWCHDRALARRGLSPLTTPRCGRGSPEPSQNQVVAWPRRDR</sequence>
<protein>
    <submittedName>
        <fullName evidence="2">Uncharacterized protein</fullName>
    </submittedName>
</protein>
<feature type="region of interest" description="Disordered" evidence="1">
    <location>
        <begin position="31"/>
        <end position="88"/>
    </location>
</feature>
<feature type="compositionally biased region" description="Low complexity" evidence="1">
    <location>
        <begin position="33"/>
        <end position="55"/>
    </location>
</feature>
<reference evidence="2 3" key="1">
    <citation type="journal article" date="2023" name="Plants (Basel)">
        <title>Bridging the Gap: Combining Genomics and Transcriptomics Approaches to Understand Stylosanthes scabra, an Orphan Legume from the Brazilian Caatinga.</title>
        <authorList>
            <person name="Ferreira-Neto J.R.C."/>
            <person name="da Silva M.D."/>
            <person name="Binneck E."/>
            <person name="de Melo N.F."/>
            <person name="da Silva R.H."/>
            <person name="de Melo A.L.T.M."/>
            <person name="Pandolfi V."/>
            <person name="Bustamante F.O."/>
            <person name="Brasileiro-Vidal A.C."/>
            <person name="Benko-Iseppon A.M."/>
        </authorList>
    </citation>
    <scope>NUCLEOTIDE SEQUENCE [LARGE SCALE GENOMIC DNA]</scope>
    <source>
        <tissue evidence="2">Leaves</tissue>
    </source>
</reference>
<proteinExistence type="predicted"/>